<dbReference type="RefSeq" id="WP_272098332.1">
    <property type="nucleotide sequence ID" value="NZ_JAQNDK010000003.1"/>
</dbReference>
<organism evidence="2 3">
    <name type="scientific">Sorangium atrum</name>
    <dbReference type="NCBI Taxonomy" id="2995308"/>
    <lineage>
        <taxon>Bacteria</taxon>
        <taxon>Pseudomonadati</taxon>
        <taxon>Myxococcota</taxon>
        <taxon>Polyangia</taxon>
        <taxon>Polyangiales</taxon>
        <taxon>Polyangiaceae</taxon>
        <taxon>Sorangium</taxon>
    </lineage>
</organism>
<reference evidence="2 3" key="1">
    <citation type="submission" date="2023-01" db="EMBL/GenBank/DDBJ databases">
        <title>Minimal conservation of predation-associated metabolite biosynthetic gene clusters underscores biosynthetic potential of Myxococcota including descriptions for ten novel species: Archangium lansinium sp. nov., Myxococcus landrumus sp. nov., Nannocystis bai.</title>
        <authorList>
            <person name="Ahearne A."/>
            <person name="Stevens C."/>
            <person name="Dowd S."/>
        </authorList>
    </citation>
    <scope>NUCLEOTIDE SEQUENCE [LARGE SCALE GENOMIC DNA]</scope>
    <source>
        <strain evidence="2 3">WIWO2</strain>
    </source>
</reference>
<comment type="caution">
    <text evidence="2">The sequence shown here is derived from an EMBL/GenBank/DDBJ whole genome shotgun (WGS) entry which is preliminary data.</text>
</comment>
<proteinExistence type="predicted"/>
<feature type="region of interest" description="Disordered" evidence="1">
    <location>
        <begin position="17"/>
        <end position="59"/>
    </location>
</feature>
<accession>A0ABT5C7Z8</accession>
<dbReference type="EMBL" id="JAQNDK010000003">
    <property type="protein sequence ID" value="MDC0681291.1"/>
    <property type="molecule type" value="Genomic_DNA"/>
</dbReference>
<dbReference type="Proteomes" id="UP001217485">
    <property type="component" value="Unassembled WGS sequence"/>
</dbReference>
<sequence length="404" mass="44557">MRVHVFESLSAALLGVERRQQGSPERTALWMDPGEAPGRQQQNLLPRGEAQPLGDTPERADHERFHDTTPFQLAQYEASAVSRVCRGGLGRAGGLDPCDGAFCFVQKWCWPYHIRLGHGGPDRPPQPQPVFLAQRPGEFDACARSKDPLVDGTANHVRESVHERSDELLEDSSQPQRLHHATAARGFRRRFAERCVASPPRGDDERTKAERTAIQGFPGGAHRLGDHAIELFRRGIVSQEVHRPVSNDVFRSSDRGDAPFGVAIESRPDMCGQERLTTGIAQMAQAQSEIFPETSMQERGAMGCVTEPWLELPQRGRHSGLGLIAAHDLDQLCLRYRPAGSAQDAHGIRVDVTGQRRDGALRRHLQDDIRPIVQPMKGLTPSGGRDTGVVVRRHPHADVPGQPG</sequence>
<keyword evidence="3" id="KW-1185">Reference proteome</keyword>
<name>A0ABT5C7Z8_9BACT</name>
<gene>
    <name evidence="2" type="ORF">POL72_26360</name>
</gene>
<evidence type="ECO:0000313" key="3">
    <source>
        <dbReference type="Proteomes" id="UP001217485"/>
    </source>
</evidence>
<protein>
    <submittedName>
        <fullName evidence="2">Uncharacterized protein</fullName>
    </submittedName>
</protein>
<evidence type="ECO:0000313" key="2">
    <source>
        <dbReference type="EMBL" id="MDC0681291.1"/>
    </source>
</evidence>
<evidence type="ECO:0000256" key="1">
    <source>
        <dbReference type="SAM" id="MobiDB-lite"/>
    </source>
</evidence>